<sequence length="90" mass="10164">MEHDYGYCFPFVPGNDASNTRVNQRCFVKLNTSEPPDNSEDLVLVRMGVSAVSPFLKIIRYGGRILFENVCSPSRAHCPNSSFLNHFKHS</sequence>
<evidence type="ECO:0000313" key="2">
    <source>
        <dbReference type="Proteomes" id="UP000027265"/>
    </source>
</evidence>
<keyword evidence="2" id="KW-1185">Reference proteome</keyword>
<dbReference type="AlphaFoldDB" id="A0A067P9R9"/>
<accession>A0A067P9R9</accession>
<dbReference type="EMBL" id="KL197746">
    <property type="protein sequence ID" value="KDQ51668.1"/>
    <property type="molecule type" value="Genomic_DNA"/>
</dbReference>
<evidence type="ECO:0000313" key="1">
    <source>
        <dbReference type="EMBL" id="KDQ51668.1"/>
    </source>
</evidence>
<reference evidence="2" key="1">
    <citation type="journal article" date="2014" name="Proc. Natl. Acad. Sci. U.S.A.">
        <title>Extensive sampling of basidiomycete genomes demonstrates inadequacy of the white-rot/brown-rot paradigm for wood decay fungi.</title>
        <authorList>
            <person name="Riley R."/>
            <person name="Salamov A.A."/>
            <person name="Brown D.W."/>
            <person name="Nagy L.G."/>
            <person name="Floudas D."/>
            <person name="Held B.W."/>
            <person name="Levasseur A."/>
            <person name="Lombard V."/>
            <person name="Morin E."/>
            <person name="Otillar R."/>
            <person name="Lindquist E.A."/>
            <person name="Sun H."/>
            <person name="LaButti K.M."/>
            <person name="Schmutz J."/>
            <person name="Jabbour D."/>
            <person name="Luo H."/>
            <person name="Baker S.E."/>
            <person name="Pisabarro A.G."/>
            <person name="Walton J.D."/>
            <person name="Blanchette R.A."/>
            <person name="Henrissat B."/>
            <person name="Martin F."/>
            <person name="Cullen D."/>
            <person name="Hibbett D.S."/>
            <person name="Grigoriev I.V."/>
        </authorList>
    </citation>
    <scope>NUCLEOTIDE SEQUENCE [LARGE SCALE GENOMIC DNA]</scope>
    <source>
        <strain evidence="2">MUCL 33604</strain>
    </source>
</reference>
<dbReference type="HOGENOM" id="CLU_2441164_0_0_1"/>
<dbReference type="InParanoid" id="A0A067P9R9"/>
<organism evidence="1 2">
    <name type="scientific">Jaapia argillacea MUCL 33604</name>
    <dbReference type="NCBI Taxonomy" id="933084"/>
    <lineage>
        <taxon>Eukaryota</taxon>
        <taxon>Fungi</taxon>
        <taxon>Dikarya</taxon>
        <taxon>Basidiomycota</taxon>
        <taxon>Agaricomycotina</taxon>
        <taxon>Agaricomycetes</taxon>
        <taxon>Agaricomycetidae</taxon>
        <taxon>Jaapiales</taxon>
        <taxon>Jaapiaceae</taxon>
        <taxon>Jaapia</taxon>
    </lineage>
</organism>
<proteinExistence type="predicted"/>
<protein>
    <submittedName>
        <fullName evidence="1">Uncharacterized protein</fullName>
    </submittedName>
</protein>
<dbReference type="Proteomes" id="UP000027265">
    <property type="component" value="Unassembled WGS sequence"/>
</dbReference>
<gene>
    <name evidence="1" type="ORF">JAAARDRAFT_501843</name>
</gene>
<name>A0A067P9R9_9AGAM</name>